<gene>
    <name evidence="3" type="ORF">D7193_01520</name>
</gene>
<comment type="caution">
    <text evidence="3">The sequence shown here is derived from an EMBL/GenBank/DDBJ whole genome shotgun (WGS) entry which is preliminary data.</text>
</comment>
<keyword evidence="4" id="KW-1185">Reference proteome</keyword>
<dbReference type="RefSeq" id="WP_120777586.1">
    <property type="nucleotide sequence ID" value="NZ_JBHLUP010000009.1"/>
</dbReference>
<feature type="domain" description="NAD-dependent epimerase/dehydratase" evidence="1">
    <location>
        <begin position="5"/>
        <end position="175"/>
    </location>
</feature>
<organism evidence="3 4">
    <name type="scientific">Micromonospora costi</name>
    <dbReference type="NCBI Taxonomy" id="1530042"/>
    <lineage>
        <taxon>Bacteria</taxon>
        <taxon>Bacillati</taxon>
        <taxon>Actinomycetota</taxon>
        <taxon>Actinomycetes</taxon>
        <taxon>Micromonosporales</taxon>
        <taxon>Micromonosporaceae</taxon>
        <taxon>Micromonospora</taxon>
    </lineage>
</organism>
<feature type="domain" description="Capsular polysaccharide assembling protein CapF C-terminal" evidence="2">
    <location>
        <begin position="249"/>
        <end position="359"/>
    </location>
</feature>
<dbReference type="InterPro" id="IPR029303">
    <property type="entry name" value="CapF_C"/>
</dbReference>
<dbReference type="SUPFAM" id="SSF51735">
    <property type="entry name" value="NAD(P)-binding Rossmann-fold domains"/>
    <property type="match status" value="1"/>
</dbReference>
<dbReference type="Pfam" id="PF01370">
    <property type="entry name" value="Epimerase"/>
    <property type="match status" value="1"/>
</dbReference>
<dbReference type="InterPro" id="IPR011051">
    <property type="entry name" value="RmlC_Cupin_sf"/>
</dbReference>
<dbReference type="AlphaFoldDB" id="A0A3B0A9M3"/>
<dbReference type="Gene3D" id="3.40.50.720">
    <property type="entry name" value="NAD(P)-binding Rossmann-like Domain"/>
    <property type="match status" value="1"/>
</dbReference>
<accession>A0A3B0A9M3</accession>
<dbReference type="Pfam" id="PF14667">
    <property type="entry name" value="Polysacc_synt_C"/>
    <property type="match status" value="1"/>
</dbReference>
<evidence type="ECO:0000313" key="3">
    <source>
        <dbReference type="EMBL" id="RKN57395.1"/>
    </source>
</evidence>
<dbReference type="SUPFAM" id="SSF51182">
    <property type="entry name" value="RmlC-like cupins"/>
    <property type="match status" value="1"/>
</dbReference>
<evidence type="ECO:0000259" key="2">
    <source>
        <dbReference type="Pfam" id="PF14667"/>
    </source>
</evidence>
<evidence type="ECO:0000259" key="1">
    <source>
        <dbReference type="Pfam" id="PF01370"/>
    </source>
</evidence>
<dbReference type="EMBL" id="RBAN01000001">
    <property type="protein sequence ID" value="RKN57395.1"/>
    <property type="molecule type" value="Genomic_DNA"/>
</dbReference>
<protein>
    <submittedName>
        <fullName evidence="3">SDR family oxidoreductase</fullName>
    </submittedName>
</protein>
<dbReference type="Gene3D" id="2.60.120.10">
    <property type="entry name" value="Jelly Rolls"/>
    <property type="match status" value="1"/>
</dbReference>
<name>A0A3B0A9M3_9ACTN</name>
<dbReference type="InterPro" id="IPR036291">
    <property type="entry name" value="NAD(P)-bd_dom_sf"/>
</dbReference>
<dbReference type="InterPro" id="IPR014710">
    <property type="entry name" value="RmlC-like_jellyroll"/>
</dbReference>
<dbReference type="InterPro" id="IPR001509">
    <property type="entry name" value="Epimerase_deHydtase"/>
</dbReference>
<proteinExistence type="predicted"/>
<reference evidence="3 4" key="1">
    <citation type="journal article" date="2015" name="Int. J. Syst. Evol. Microbiol.">
        <title>Micromonospora costi sp. nov., isolated from a leaf of Costus speciosus.</title>
        <authorList>
            <person name="Thawai C."/>
        </authorList>
    </citation>
    <scope>NUCLEOTIDE SEQUENCE [LARGE SCALE GENOMIC DNA]</scope>
    <source>
        <strain evidence="3 4">CS1-12</strain>
    </source>
</reference>
<dbReference type="OrthoDB" id="9801785at2"/>
<dbReference type="Proteomes" id="UP000279968">
    <property type="component" value="Unassembled WGS sequence"/>
</dbReference>
<evidence type="ECO:0000313" key="4">
    <source>
        <dbReference type="Proteomes" id="UP000279968"/>
    </source>
</evidence>
<sequence length="375" mass="40064">MLRLAVTGAGGFLGWHVRVLLRALGWPEPTVITRGDLADPAAVAAKVAGVDRVLHLAGVNRGEPAEVAAGNVQLAAQLADGLRHAAVPPGSVLFANSVQAGNGTPYGDSKATAAGILADTGLPVDDVLLPNLYGEHGRPYYNSAVATFCRVLAEGGHPEVHADRELSLVHVTDAAARIAGVPAGGSWDPAMPALRVGVRELADRLARMAATYRTGEIPSLTDRHDVRLFNTYRSHCFPAHYPMPLPRRADPRGELVETVKAHGGSGQTFCSTTRPGITRGEHFHLAKVERFVVLRGSAEISLRRVGSTEVLRFPVDGDEPVLIDMPTMWVHKLVNTGADELVTLFWTNELFDPGRPDTWPEAVEQTRAKPVAVGA</sequence>